<evidence type="ECO:0000256" key="1">
    <source>
        <dbReference type="SAM" id="MobiDB-lite"/>
    </source>
</evidence>
<sequence>MARSMKASERRRGNMTSPVLTLLGVSTVLFASLFIMKRAIHNVRPQDIPNPPPPTRAHKSASGNGTSPAPPTGTGRVPTQAVSPAPENTLGGSTGTVRQTVPTIPPEEAVDEATEEPLDENPEENQEESPEEELVETPQQEQEESPEEVVEESPEEPSPETEPVAAGRTPSPAELLEAEIPPTGTMEAPLRRRRRHHRADLKPWLVGQLDRDRWHQQERVQIFRMPPLP</sequence>
<organism evidence="2 3">
    <name type="scientific">Amphibalanus amphitrite</name>
    <name type="common">Striped barnacle</name>
    <name type="synonym">Balanus amphitrite</name>
    <dbReference type="NCBI Taxonomy" id="1232801"/>
    <lineage>
        <taxon>Eukaryota</taxon>
        <taxon>Metazoa</taxon>
        <taxon>Ecdysozoa</taxon>
        <taxon>Arthropoda</taxon>
        <taxon>Crustacea</taxon>
        <taxon>Multicrustacea</taxon>
        <taxon>Cirripedia</taxon>
        <taxon>Thoracica</taxon>
        <taxon>Thoracicalcarea</taxon>
        <taxon>Balanomorpha</taxon>
        <taxon>Balanoidea</taxon>
        <taxon>Balanidae</taxon>
        <taxon>Amphibalaninae</taxon>
        <taxon>Amphibalanus</taxon>
    </lineage>
</organism>
<comment type="caution">
    <text evidence="2">The sequence shown here is derived from an EMBL/GenBank/DDBJ whole genome shotgun (WGS) entry which is preliminary data.</text>
</comment>
<accession>A0A6A4VU61</accession>
<name>A0A6A4VU61_AMPAM</name>
<evidence type="ECO:0000313" key="2">
    <source>
        <dbReference type="EMBL" id="KAF0299597.1"/>
    </source>
</evidence>
<dbReference type="AlphaFoldDB" id="A0A6A4VU61"/>
<reference evidence="2 3" key="1">
    <citation type="submission" date="2019-07" db="EMBL/GenBank/DDBJ databases">
        <title>Draft genome assembly of a fouling barnacle, Amphibalanus amphitrite (Darwin, 1854): The first reference genome for Thecostraca.</title>
        <authorList>
            <person name="Kim W."/>
        </authorList>
    </citation>
    <scope>NUCLEOTIDE SEQUENCE [LARGE SCALE GENOMIC DNA]</scope>
    <source>
        <strain evidence="2">SNU_AA5</strain>
        <tissue evidence="2">Soma without cirri and trophi</tissue>
    </source>
</reference>
<proteinExistence type="predicted"/>
<dbReference type="EMBL" id="VIIS01001348">
    <property type="protein sequence ID" value="KAF0299597.1"/>
    <property type="molecule type" value="Genomic_DNA"/>
</dbReference>
<evidence type="ECO:0000313" key="3">
    <source>
        <dbReference type="Proteomes" id="UP000440578"/>
    </source>
</evidence>
<feature type="region of interest" description="Disordered" evidence="1">
    <location>
        <begin position="44"/>
        <end position="200"/>
    </location>
</feature>
<feature type="compositionally biased region" description="Acidic residues" evidence="1">
    <location>
        <begin position="108"/>
        <end position="159"/>
    </location>
</feature>
<dbReference type="Proteomes" id="UP000440578">
    <property type="component" value="Unassembled WGS sequence"/>
</dbReference>
<gene>
    <name evidence="2" type="ORF">FJT64_003460</name>
</gene>
<keyword evidence="3" id="KW-1185">Reference proteome</keyword>
<protein>
    <submittedName>
        <fullName evidence="2">Uncharacterized protein</fullName>
    </submittedName>
</protein>